<organism evidence="1">
    <name type="scientific">Anguilla anguilla</name>
    <name type="common">European freshwater eel</name>
    <name type="synonym">Muraena anguilla</name>
    <dbReference type="NCBI Taxonomy" id="7936"/>
    <lineage>
        <taxon>Eukaryota</taxon>
        <taxon>Metazoa</taxon>
        <taxon>Chordata</taxon>
        <taxon>Craniata</taxon>
        <taxon>Vertebrata</taxon>
        <taxon>Euteleostomi</taxon>
        <taxon>Actinopterygii</taxon>
        <taxon>Neopterygii</taxon>
        <taxon>Teleostei</taxon>
        <taxon>Anguilliformes</taxon>
        <taxon>Anguillidae</taxon>
        <taxon>Anguilla</taxon>
    </lineage>
</organism>
<reference evidence="1" key="2">
    <citation type="journal article" date="2015" name="Fish Shellfish Immunol.">
        <title>Early steps in the European eel (Anguilla anguilla)-Vibrio vulnificus interaction in the gills: Role of the RtxA13 toxin.</title>
        <authorList>
            <person name="Callol A."/>
            <person name="Pajuelo D."/>
            <person name="Ebbesson L."/>
            <person name="Teles M."/>
            <person name="MacKenzie S."/>
            <person name="Amaro C."/>
        </authorList>
    </citation>
    <scope>NUCLEOTIDE SEQUENCE</scope>
</reference>
<accession>A0A0E9XDJ9</accession>
<reference evidence="1" key="1">
    <citation type="submission" date="2014-11" db="EMBL/GenBank/DDBJ databases">
        <authorList>
            <person name="Amaro Gonzalez C."/>
        </authorList>
    </citation>
    <scope>NUCLEOTIDE SEQUENCE</scope>
</reference>
<sequence length="47" mass="5509">MVIRSLCSTVPVNTLVDRYALHSLLIRYLFCNRSVTQEDLDENMYCL</sequence>
<proteinExistence type="predicted"/>
<evidence type="ECO:0000313" key="1">
    <source>
        <dbReference type="EMBL" id="JAH99915.1"/>
    </source>
</evidence>
<dbReference type="AlphaFoldDB" id="A0A0E9XDJ9"/>
<protein>
    <submittedName>
        <fullName evidence="1">Uncharacterized protein</fullName>
    </submittedName>
</protein>
<dbReference type="EMBL" id="GBXM01008662">
    <property type="protein sequence ID" value="JAH99915.1"/>
    <property type="molecule type" value="Transcribed_RNA"/>
</dbReference>
<name>A0A0E9XDJ9_ANGAN</name>